<evidence type="ECO:0000313" key="6">
    <source>
        <dbReference type="Proteomes" id="UP000245790"/>
    </source>
</evidence>
<dbReference type="InterPro" id="IPR035965">
    <property type="entry name" value="PAS-like_dom_sf"/>
</dbReference>
<dbReference type="InterPro" id="IPR000700">
    <property type="entry name" value="PAS-assoc_C"/>
</dbReference>
<evidence type="ECO:0000259" key="2">
    <source>
        <dbReference type="PROSITE" id="PS50112"/>
    </source>
</evidence>
<dbReference type="Gene3D" id="3.30.70.270">
    <property type="match status" value="1"/>
</dbReference>
<protein>
    <submittedName>
        <fullName evidence="5">Diguanylate cyclase with PAS/PAC sensor</fullName>
    </submittedName>
</protein>
<dbReference type="OrthoDB" id="73375at2"/>
<dbReference type="Gene3D" id="3.30.450.20">
    <property type="entry name" value="PAS domain"/>
    <property type="match status" value="2"/>
</dbReference>
<reference evidence="5 6" key="1">
    <citation type="submission" date="2018-05" db="EMBL/GenBank/DDBJ databases">
        <title>Genomic Encyclopedia of Type Strains, Phase IV (KMG-IV): sequencing the most valuable type-strain genomes for metagenomic binning, comparative biology and taxonomic classification.</title>
        <authorList>
            <person name="Goeker M."/>
        </authorList>
    </citation>
    <scope>NUCLEOTIDE SEQUENCE [LARGE SCALE GENOMIC DNA]</scope>
    <source>
        <strain evidence="5 6">DSM 25350</strain>
    </source>
</reference>
<dbReference type="InterPro" id="IPR000160">
    <property type="entry name" value="GGDEF_dom"/>
</dbReference>
<feature type="domain" description="PAS" evidence="2">
    <location>
        <begin position="35"/>
        <end position="84"/>
    </location>
</feature>
<dbReference type="InterPro" id="IPR001610">
    <property type="entry name" value="PAC"/>
</dbReference>
<evidence type="ECO:0000259" key="3">
    <source>
        <dbReference type="PROSITE" id="PS50113"/>
    </source>
</evidence>
<feature type="domain" description="PAC" evidence="3">
    <location>
        <begin position="212"/>
        <end position="264"/>
    </location>
</feature>
<evidence type="ECO:0000313" key="5">
    <source>
        <dbReference type="EMBL" id="PWK54304.1"/>
    </source>
</evidence>
<dbReference type="Pfam" id="PF00989">
    <property type="entry name" value="PAS"/>
    <property type="match status" value="2"/>
</dbReference>
<dbReference type="CDD" id="cd00130">
    <property type="entry name" value="PAS"/>
    <property type="match status" value="2"/>
</dbReference>
<dbReference type="SMART" id="SM00086">
    <property type="entry name" value="PAC"/>
    <property type="match status" value="2"/>
</dbReference>
<dbReference type="PANTHER" id="PTHR44757:SF2">
    <property type="entry name" value="BIOFILM ARCHITECTURE MAINTENANCE PROTEIN MBAA"/>
    <property type="match status" value="1"/>
</dbReference>
<gene>
    <name evidence="5" type="ORF">C8D97_101152</name>
</gene>
<dbReference type="FunFam" id="3.30.70.270:FF:000001">
    <property type="entry name" value="Diguanylate cyclase domain protein"/>
    <property type="match status" value="1"/>
</dbReference>
<dbReference type="Proteomes" id="UP000245790">
    <property type="component" value="Unassembled WGS sequence"/>
</dbReference>
<dbReference type="SMART" id="SM00091">
    <property type="entry name" value="PAS"/>
    <property type="match status" value="2"/>
</dbReference>
<dbReference type="PROSITE" id="PS50112">
    <property type="entry name" value="PAS"/>
    <property type="match status" value="2"/>
</dbReference>
<feature type="domain" description="PAS" evidence="2">
    <location>
        <begin position="140"/>
        <end position="204"/>
    </location>
</feature>
<dbReference type="SUPFAM" id="SSF55785">
    <property type="entry name" value="PYP-like sensor domain (PAS domain)"/>
    <property type="match status" value="2"/>
</dbReference>
<dbReference type="InterPro" id="IPR052155">
    <property type="entry name" value="Biofilm_reg_signaling"/>
</dbReference>
<dbReference type="PROSITE" id="PS50113">
    <property type="entry name" value="PAC"/>
    <property type="match status" value="2"/>
</dbReference>
<accession>A0A316G021</accession>
<feature type="domain" description="PAC" evidence="3">
    <location>
        <begin position="88"/>
        <end position="139"/>
    </location>
</feature>
<dbReference type="InterPro" id="IPR000014">
    <property type="entry name" value="PAS"/>
</dbReference>
<dbReference type="RefSeq" id="WP_109761427.1">
    <property type="nucleotide sequence ID" value="NZ_QGGU01000001.1"/>
</dbReference>
<name>A0A316G021_9GAMM</name>
<dbReference type="InterPro" id="IPR029787">
    <property type="entry name" value="Nucleotide_cyclase"/>
</dbReference>
<dbReference type="GO" id="GO:0003824">
    <property type="term" value="F:catalytic activity"/>
    <property type="evidence" value="ECO:0007669"/>
    <property type="project" value="UniProtKB-ARBA"/>
</dbReference>
<evidence type="ECO:0000256" key="1">
    <source>
        <dbReference type="ARBA" id="ARBA00001946"/>
    </source>
</evidence>
<proteinExistence type="predicted"/>
<dbReference type="NCBIfam" id="TIGR00229">
    <property type="entry name" value="sensory_box"/>
    <property type="match status" value="2"/>
</dbReference>
<dbReference type="GO" id="GO:0006355">
    <property type="term" value="P:regulation of DNA-templated transcription"/>
    <property type="evidence" value="ECO:0007669"/>
    <property type="project" value="InterPro"/>
</dbReference>
<comment type="cofactor">
    <cofactor evidence="1">
        <name>Mg(2+)</name>
        <dbReference type="ChEBI" id="CHEBI:18420"/>
    </cofactor>
</comment>
<dbReference type="Pfam" id="PF00990">
    <property type="entry name" value="GGDEF"/>
    <property type="match status" value="1"/>
</dbReference>
<dbReference type="InterPro" id="IPR013767">
    <property type="entry name" value="PAS_fold"/>
</dbReference>
<organism evidence="5 6">
    <name type="scientific">Pleionea mediterranea</name>
    <dbReference type="NCBI Taxonomy" id="523701"/>
    <lineage>
        <taxon>Bacteria</taxon>
        <taxon>Pseudomonadati</taxon>
        <taxon>Pseudomonadota</taxon>
        <taxon>Gammaproteobacteria</taxon>
        <taxon>Oceanospirillales</taxon>
        <taxon>Pleioneaceae</taxon>
        <taxon>Pleionea</taxon>
    </lineage>
</organism>
<dbReference type="EMBL" id="QGGU01000001">
    <property type="protein sequence ID" value="PWK54304.1"/>
    <property type="molecule type" value="Genomic_DNA"/>
</dbReference>
<feature type="domain" description="GGDEF" evidence="4">
    <location>
        <begin position="296"/>
        <end position="425"/>
    </location>
</feature>
<dbReference type="AlphaFoldDB" id="A0A316G021"/>
<dbReference type="SUPFAM" id="SSF55073">
    <property type="entry name" value="Nucleotide cyclase"/>
    <property type="match status" value="1"/>
</dbReference>
<comment type="caution">
    <text evidence="5">The sequence shown here is derived from an EMBL/GenBank/DDBJ whole genome shotgun (WGS) entry which is preliminary data.</text>
</comment>
<dbReference type="CDD" id="cd01949">
    <property type="entry name" value="GGDEF"/>
    <property type="match status" value="1"/>
</dbReference>
<dbReference type="PANTHER" id="PTHR44757">
    <property type="entry name" value="DIGUANYLATE CYCLASE DGCP"/>
    <property type="match status" value="1"/>
</dbReference>
<sequence length="425" mass="48331">MLESTVKERLPESFDRHFFWSLFERMQEGVFAIQDNRFILVNAALCELLGFSRDELIGKSYIEVVGEASRSLVLERAKQRLSGESPPNLYEIDLLRQNGQTIHVQIKASTFRLDDQSIVNVGSIRDISNEKKILQKLRKSEQEFRRIIENLPDIFYRTDAQGDITMASPYAADVMGYQLDEIIGKPLAQFYAKPDERESALKAILAGQGDMVAVESCLRHKDGSIVWVATHAFARLDESGEFLGVEGVARNITERKILEQRLRHMAIRDPLTQVFNRFGFDECLNAAINRARRHKSTVALLFFDLDKFKLINDNYGHDVGDQFLAAFAKRLEIGFRETDTIARLGGDEFVALLENVDNDEAIYVLLERCLTALSDPFVCQGHSLEFKYSYGVAQYPKHGVDAEALLKSADQAMYLDKQKKSVKKT</sequence>
<dbReference type="SMART" id="SM00267">
    <property type="entry name" value="GGDEF"/>
    <property type="match status" value="1"/>
</dbReference>
<dbReference type="PROSITE" id="PS50887">
    <property type="entry name" value="GGDEF"/>
    <property type="match status" value="1"/>
</dbReference>
<dbReference type="InterPro" id="IPR043128">
    <property type="entry name" value="Rev_trsase/Diguanyl_cyclase"/>
</dbReference>
<dbReference type="NCBIfam" id="TIGR00254">
    <property type="entry name" value="GGDEF"/>
    <property type="match status" value="1"/>
</dbReference>
<evidence type="ECO:0000259" key="4">
    <source>
        <dbReference type="PROSITE" id="PS50887"/>
    </source>
</evidence>
<keyword evidence="6" id="KW-1185">Reference proteome</keyword>